<feature type="transmembrane region" description="Helical" evidence="1">
    <location>
        <begin position="153"/>
        <end position="173"/>
    </location>
</feature>
<feature type="transmembrane region" description="Helical" evidence="1">
    <location>
        <begin position="54"/>
        <end position="75"/>
    </location>
</feature>
<keyword evidence="3" id="KW-1185">Reference proteome</keyword>
<dbReference type="PANTHER" id="PTHR43471:SF10">
    <property type="entry name" value="SLL1107 PROTEIN"/>
    <property type="match status" value="1"/>
</dbReference>
<dbReference type="Proteomes" id="UP000563426">
    <property type="component" value="Unassembled WGS sequence"/>
</dbReference>
<feature type="transmembrane region" description="Helical" evidence="1">
    <location>
        <begin position="227"/>
        <end position="249"/>
    </location>
</feature>
<feature type="transmembrane region" description="Helical" evidence="1">
    <location>
        <begin position="126"/>
        <end position="146"/>
    </location>
</feature>
<dbReference type="RefSeq" id="WP_120527978.1">
    <property type="nucleotide sequence ID" value="NZ_JABFJV010000030.1"/>
</dbReference>
<dbReference type="OrthoDB" id="9810558at2"/>
<keyword evidence="1" id="KW-0472">Membrane</keyword>
<dbReference type="PANTHER" id="PTHR43471">
    <property type="entry name" value="ABC TRANSPORTER PERMEASE"/>
    <property type="match status" value="1"/>
</dbReference>
<dbReference type="EMBL" id="JABFJV010000030">
    <property type="protein sequence ID" value="NOK33141.1"/>
    <property type="molecule type" value="Genomic_DNA"/>
</dbReference>
<accession>A0A3A8I5E5</accession>
<evidence type="ECO:0000256" key="1">
    <source>
        <dbReference type="SAM" id="Phobius"/>
    </source>
</evidence>
<organism evidence="2 3">
    <name type="scientific">Corallococcus exercitus</name>
    <dbReference type="NCBI Taxonomy" id="2316736"/>
    <lineage>
        <taxon>Bacteria</taxon>
        <taxon>Pseudomonadati</taxon>
        <taxon>Myxococcota</taxon>
        <taxon>Myxococcia</taxon>
        <taxon>Myxococcales</taxon>
        <taxon>Cystobacterineae</taxon>
        <taxon>Myxococcaceae</taxon>
        <taxon>Corallococcus</taxon>
    </lineage>
</organism>
<reference evidence="2 3" key="1">
    <citation type="submission" date="2020-05" db="EMBL/GenBank/DDBJ databases">
        <authorList>
            <person name="Whitworth D."/>
        </authorList>
    </citation>
    <scope>NUCLEOTIDE SEQUENCE [LARGE SCALE GENOMIC DNA]</scope>
    <source>
        <strain evidence="2 3">AB043B</strain>
    </source>
</reference>
<proteinExistence type="predicted"/>
<evidence type="ECO:0000313" key="3">
    <source>
        <dbReference type="Proteomes" id="UP000563426"/>
    </source>
</evidence>
<name>A0A3A8I5E5_9BACT</name>
<evidence type="ECO:0000313" key="2">
    <source>
        <dbReference type="EMBL" id="NOK33141.1"/>
    </source>
</evidence>
<comment type="caution">
    <text evidence="2">The sequence shown here is derived from an EMBL/GenBank/DDBJ whole genome shotgun (WGS) entry which is preliminary data.</text>
</comment>
<dbReference type="GO" id="GO:0005886">
    <property type="term" value="C:plasma membrane"/>
    <property type="evidence" value="ECO:0007669"/>
    <property type="project" value="UniProtKB-SubCell"/>
</dbReference>
<gene>
    <name evidence="2" type="ORF">HMI49_08035</name>
</gene>
<keyword evidence="1" id="KW-1133">Transmembrane helix</keyword>
<keyword evidence="1" id="KW-0812">Transmembrane</keyword>
<dbReference type="Pfam" id="PF12679">
    <property type="entry name" value="ABC2_membrane_2"/>
    <property type="match status" value="1"/>
</dbReference>
<protein>
    <submittedName>
        <fullName evidence="2">ABC transporter permease subunit</fullName>
    </submittedName>
</protein>
<sequence length="255" mass="27815">MSAFSAMMWNGFREARRNRVTVVVGVFAAVVLLSSTLVTEVTVATFDRVLTDFGLGMMSLILVFLTIFLSSSLLSREIERRTIFLVVSKPVSRRQFLLARLAGNMLTLGVLLVLMTLIFLGELLLFGADITATQLLASAGLWFELLILSSVGILFSSFAGPAVSAIATTGMYFTGHLTGDLYTLASRSESGAVQAIGKTLYYLLPNLERVNFRPQATYALPVDASTFLSGVGYSLAWALVLITLAIAIFERRDFR</sequence>
<feature type="transmembrane region" description="Helical" evidence="1">
    <location>
        <begin position="96"/>
        <end position="120"/>
    </location>
</feature>
<dbReference type="AlphaFoldDB" id="A0A3A8I5E5"/>
<dbReference type="GO" id="GO:0140359">
    <property type="term" value="F:ABC-type transporter activity"/>
    <property type="evidence" value="ECO:0007669"/>
    <property type="project" value="InterPro"/>
</dbReference>